<dbReference type="Proteomes" id="UP000431901">
    <property type="component" value="Unassembled WGS sequence"/>
</dbReference>
<name>A0A6I4WNX8_9ACTN</name>
<keyword evidence="3" id="KW-1185">Reference proteome</keyword>
<organism evidence="2 3">
    <name type="scientific">Actinomadura rayongensis</name>
    <dbReference type="NCBI Taxonomy" id="1429076"/>
    <lineage>
        <taxon>Bacteria</taxon>
        <taxon>Bacillati</taxon>
        <taxon>Actinomycetota</taxon>
        <taxon>Actinomycetes</taxon>
        <taxon>Streptosporangiales</taxon>
        <taxon>Thermomonosporaceae</taxon>
        <taxon>Actinomadura</taxon>
    </lineage>
</organism>
<keyword evidence="1" id="KW-0812">Transmembrane</keyword>
<accession>A0A6I4WNX8</accession>
<evidence type="ECO:0000313" key="2">
    <source>
        <dbReference type="EMBL" id="MXQ68302.1"/>
    </source>
</evidence>
<gene>
    <name evidence="2" type="ORF">GQ466_30225</name>
</gene>
<sequence>MSRAVFFRRALLAGLGSVALTVLAAWIVEGTAFRFLGYPVAVAAAAWCGPVAAYRLARDARAFWFFAALLLPVAGVVLTFLAVSDEIVRSDLKAGRTVACTYLDHQRAAKGRRAASRLSCAGRPAVVRGTREYPPGREVPVRFGASGRVAPRFADGFRADARPLRGLGGIGLLLVLGVPLVSAGLAARRLSRPDVAAALRDLRRIAADVDRSAARLGLAPGDLGAAAARWRHAPLVTAGRLGTSRVLICRTGEFRGRPVIVAVRHEPLDSARRPVRARCLLVTAVRLDVPADAAAAVAGGDPALAPDFAAGRDVPAPGAWTLRANNVPLAARLAEALPPEPFAWRTDDVDVVRLDRVDQDDPVAEDAVEQRLESLHRIAAEFERLTVLGFGDRPYTPAWPPDSPVRERFPSDVVAELKAAGWEPGRRSAADLPDAPDAVRAFVGEFGGLTVPTRGTGPLRRVGFTLDPEAVPDGEACDALAARIGRAVYPLGVMADDSHLLAIDSSARVFGLGRAHDVLLGHLPDEAVIKLVRGILTPAIGGRTGSYRAD</sequence>
<comment type="caution">
    <text evidence="2">The sequence shown here is derived from an EMBL/GenBank/DDBJ whole genome shotgun (WGS) entry which is preliminary data.</text>
</comment>
<protein>
    <submittedName>
        <fullName evidence="2">Uncharacterized protein</fullName>
    </submittedName>
</protein>
<feature type="transmembrane region" description="Helical" evidence="1">
    <location>
        <begin position="167"/>
        <end position="187"/>
    </location>
</feature>
<evidence type="ECO:0000256" key="1">
    <source>
        <dbReference type="SAM" id="Phobius"/>
    </source>
</evidence>
<dbReference type="EMBL" id="WUTW01000012">
    <property type="protein sequence ID" value="MXQ68302.1"/>
    <property type="molecule type" value="Genomic_DNA"/>
</dbReference>
<reference evidence="2 3" key="1">
    <citation type="submission" date="2019-12" db="EMBL/GenBank/DDBJ databases">
        <title>Nocardia macrotermitis sp. nov. and Nocardia aurantia sp. nov., isolated from the gut of the fungus growing-termite Macrotermes natalensis.</title>
        <authorList>
            <person name="Christine B."/>
            <person name="Rene B."/>
        </authorList>
    </citation>
    <scope>NUCLEOTIDE SEQUENCE [LARGE SCALE GENOMIC DNA]</scope>
    <source>
        <strain evidence="2 3">DSM 102126</strain>
    </source>
</reference>
<feature type="transmembrane region" description="Helical" evidence="1">
    <location>
        <begin position="63"/>
        <end position="83"/>
    </location>
</feature>
<dbReference type="RefSeq" id="WP_161106490.1">
    <property type="nucleotide sequence ID" value="NZ_JBHLYI010000019.1"/>
</dbReference>
<dbReference type="AlphaFoldDB" id="A0A6I4WNX8"/>
<evidence type="ECO:0000313" key="3">
    <source>
        <dbReference type="Proteomes" id="UP000431901"/>
    </source>
</evidence>
<keyword evidence="1" id="KW-1133">Transmembrane helix</keyword>
<dbReference type="Pfam" id="PF14433">
    <property type="entry name" value="SUKH-3"/>
    <property type="match status" value="1"/>
</dbReference>
<feature type="transmembrane region" description="Helical" evidence="1">
    <location>
        <begin position="35"/>
        <end position="56"/>
    </location>
</feature>
<keyword evidence="1" id="KW-0472">Membrane</keyword>
<proteinExistence type="predicted"/>
<dbReference type="InterPro" id="IPR025850">
    <property type="entry name" value="SUKH-3"/>
</dbReference>
<dbReference type="OrthoDB" id="4552872at2"/>